<proteinExistence type="predicted"/>
<reference evidence="1" key="1">
    <citation type="journal article" date="2020" name="Stud. Mycol.">
        <title>101 Dothideomycetes genomes: a test case for predicting lifestyles and emergence of pathogens.</title>
        <authorList>
            <person name="Haridas S."/>
            <person name="Albert R."/>
            <person name="Binder M."/>
            <person name="Bloem J."/>
            <person name="Labutti K."/>
            <person name="Salamov A."/>
            <person name="Andreopoulos B."/>
            <person name="Baker S."/>
            <person name="Barry K."/>
            <person name="Bills G."/>
            <person name="Bluhm B."/>
            <person name="Cannon C."/>
            <person name="Castanera R."/>
            <person name="Culley D."/>
            <person name="Daum C."/>
            <person name="Ezra D."/>
            <person name="Gonzalez J."/>
            <person name="Henrissat B."/>
            <person name="Kuo A."/>
            <person name="Liang C."/>
            <person name="Lipzen A."/>
            <person name="Lutzoni F."/>
            <person name="Magnuson J."/>
            <person name="Mondo S."/>
            <person name="Nolan M."/>
            <person name="Ohm R."/>
            <person name="Pangilinan J."/>
            <person name="Park H.-J."/>
            <person name="Ramirez L."/>
            <person name="Alfaro M."/>
            <person name="Sun H."/>
            <person name="Tritt A."/>
            <person name="Yoshinaga Y."/>
            <person name="Zwiers L.-H."/>
            <person name="Turgeon B."/>
            <person name="Goodwin S."/>
            <person name="Spatafora J."/>
            <person name="Crous P."/>
            <person name="Grigoriev I."/>
        </authorList>
    </citation>
    <scope>NUCLEOTIDE SEQUENCE</scope>
    <source>
        <strain evidence="1">ATCC 74209</strain>
    </source>
</reference>
<dbReference type="Pfam" id="PF08310">
    <property type="entry name" value="LGFP"/>
    <property type="match status" value="3"/>
</dbReference>
<name>A0A9P4JK36_9PLEO</name>
<dbReference type="AlphaFoldDB" id="A0A9P4JK36"/>
<accession>A0A9P4JK36</accession>
<gene>
    <name evidence="1" type="ORF">GQ43DRAFT_441403</name>
</gene>
<comment type="caution">
    <text evidence="1">The sequence shown here is derived from an EMBL/GenBank/DDBJ whole genome shotgun (WGS) entry which is preliminary data.</text>
</comment>
<protein>
    <submittedName>
        <fullName evidence="1">Uncharacterized protein</fullName>
    </submittedName>
</protein>
<dbReference type="InterPro" id="IPR013207">
    <property type="entry name" value="LGFP"/>
</dbReference>
<dbReference type="OrthoDB" id="3757590at2759"/>
<dbReference type="EMBL" id="ML994014">
    <property type="protein sequence ID" value="KAF2200605.1"/>
    <property type="molecule type" value="Genomic_DNA"/>
</dbReference>
<evidence type="ECO:0000313" key="2">
    <source>
        <dbReference type="Proteomes" id="UP000799536"/>
    </source>
</evidence>
<keyword evidence="2" id="KW-1185">Reference proteome</keyword>
<dbReference type="Proteomes" id="UP000799536">
    <property type="component" value="Unassembled WGS sequence"/>
</dbReference>
<dbReference type="SUPFAM" id="SSF49899">
    <property type="entry name" value="Concanavalin A-like lectins/glucanases"/>
    <property type="match status" value="1"/>
</dbReference>
<organism evidence="1 2">
    <name type="scientific">Delitschia confertaspora ATCC 74209</name>
    <dbReference type="NCBI Taxonomy" id="1513339"/>
    <lineage>
        <taxon>Eukaryota</taxon>
        <taxon>Fungi</taxon>
        <taxon>Dikarya</taxon>
        <taxon>Ascomycota</taxon>
        <taxon>Pezizomycotina</taxon>
        <taxon>Dothideomycetes</taxon>
        <taxon>Pleosporomycetidae</taxon>
        <taxon>Pleosporales</taxon>
        <taxon>Delitschiaceae</taxon>
        <taxon>Delitschia</taxon>
    </lineage>
</organism>
<sequence>MGDRNTTILEYTFDEKVIQDAEDVYPVILPSHKRTDSGLEFSKTFHLGPTGGIEADISDVVCDDVTKFHVNVVFNLDAGFYGTQVLAECQRIPFTLELLGNGDSVKLVASTRSAVVDWRCTDPSDADIRPGIWHSADLVYDGDTLTLFLDHRVVAFHGFGTAGQLYIRPYPHFVLIGGGQHHHHAIAFSGTIAKFELEKAIPEDLEKLANQHKTSPEWHITTKLETLRNTLDLGLPTSPVIKLRRLNSWWQTYTNGALMYHSSPPTAFSLHGTILDRYTSLPQRTKESLGYLISDEQVIPHHPTGRKSEFQGGAIYSSPSTSAFEVYGEIYHDFDATGEIEVWGFPLDEALPATGGLLQQFQKGTWYYKYGTRHAYAVRGDILKAFVATGGLGRWGYPVFNEVVVPASGREVRLSQFEKGSFYWSKATGAHAIEGSIKRKWLELGGPDECYVQELGLPMTEEMDVSGKEGARISGFENGAIICCGGDEDVQVVYPFQVFLRTVDMAPDSEKEEKAEGANDVYQTVIVNRGDETIFCRRYEQTLFKDPEQGYIIQLPTVRKPEPGVPIRVTVDVWDQKKQEHIHLGKWEVVLDESNAWGLMWKDSKMLGSVGKLRVELEVRPLVGSFGITARVTI</sequence>
<dbReference type="InterPro" id="IPR013320">
    <property type="entry name" value="ConA-like_dom_sf"/>
</dbReference>
<evidence type="ECO:0000313" key="1">
    <source>
        <dbReference type="EMBL" id="KAF2200605.1"/>
    </source>
</evidence>